<dbReference type="InterPro" id="IPR012675">
    <property type="entry name" value="Beta-grasp_dom_sf"/>
</dbReference>
<dbReference type="PROSITE" id="PS50862">
    <property type="entry name" value="AA_TRNA_LIGASE_II"/>
    <property type="match status" value="1"/>
</dbReference>
<dbReference type="Pfam" id="PF02824">
    <property type="entry name" value="TGS"/>
    <property type="match status" value="1"/>
</dbReference>
<dbReference type="GO" id="GO:0005739">
    <property type="term" value="C:mitochondrion"/>
    <property type="evidence" value="ECO:0007669"/>
    <property type="project" value="TreeGrafter"/>
</dbReference>
<dbReference type="GO" id="GO:0004829">
    <property type="term" value="F:threonine-tRNA ligase activity"/>
    <property type="evidence" value="ECO:0007669"/>
    <property type="project" value="UniProtKB-EC"/>
</dbReference>
<dbReference type="SUPFAM" id="SSF55681">
    <property type="entry name" value="Class II aaRS and biotin synthetases"/>
    <property type="match status" value="1"/>
</dbReference>
<dbReference type="Proteomes" id="UP001140094">
    <property type="component" value="Unassembled WGS sequence"/>
</dbReference>
<feature type="region of interest" description="Disordered" evidence="13">
    <location>
        <begin position="1"/>
        <end position="41"/>
    </location>
</feature>
<evidence type="ECO:0000256" key="10">
    <source>
        <dbReference type="ARBA" id="ARBA00031900"/>
    </source>
</evidence>
<evidence type="ECO:0000259" key="14">
    <source>
        <dbReference type="PROSITE" id="PS50862"/>
    </source>
</evidence>
<evidence type="ECO:0000259" key="15">
    <source>
        <dbReference type="PROSITE" id="PS51880"/>
    </source>
</evidence>
<dbReference type="Gene3D" id="3.10.20.30">
    <property type="match status" value="1"/>
</dbReference>
<dbReference type="FunFam" id="3.30.980.10:FF:000005">
    <property type="entry name" value="Threonyl-tRNA synthetase, mitochondrial"/>
    <property type="match status" value="1"/>
</dbReference>
<evidence type="ECO:0000256" key="5">
    <source>
        <dbReference type="ARBA" id="ARBA00022598"/>
    </source>
</evidence>
<keyword evidence="9" id="KW-0030">Aminoacyl-tRNA synthetase</keyword>
<dbReference type="InterPro" id="IPR004095">
    <property type="entry name" value="TGS"/>
</dbReference>
<dbReference type="InterPro" id="IPR004154">
    <property type="entry name" value="Anticodon-bd"/>
</dbReference>
<dbReference type="InterPro" id="IPR012676">
    <property type="entry name" value="TGS-like"/>
</dbReference>
<reference evidence="16" key="1">
    <citation type="submission" date="2022-07" db="EMBL/GenBank/DDBJ databases">
        <title>Phylogenomic reconstructions and comparative analyses of Kickxellomycotina fungi.</title>
        <authorList>
            <person name="Reynolds N.K."/>
            <person name="Stajich J.E."/>
            <person name="Barry K."/>
            <person name="Grigoriev I.V."/>
            <person name="Crous P."/>
            <person name="Smith M.E."/>
        </authorList>
    </citation>
    <scope>NUCLEOTIDE SEQUENCE</scope>
    <source>
        <strain evidence="16">NRRL 1565</strain>
    </source>
</reference>
<dbReference type="FunFam" id="3.40.50.800:FF:000003">
    <property type="entry name" value="Threonine--tRNA ligase 2, cytoplasmic"/>
    <property type="match status" value="1"/>
</dbReference>
<dbReference type="PANTHER" id="PTHR11451">
    <property type="entry name" value="THREONINE-TRNA LIGASE"/>
    <property type="match status" value="1"/>
</dbReference>
<name>A0A9W8HZS2_9FUNG</name>
<dbReference type="Pfam" id="PF03129">
    <property type="entry name" value="HGTP_anticodon"/>
    <property type="match status" value="1"/>
</dbReference>
<dbReference type="InterPro" id="IPR045864">
    <property type="entry name" value="aa-tRNA-synth_II/BPL/LPL"/>
</dbReference>
<comment type="caution">
    <text evidence="16">The sequence shown here is derived from an EMBL/GenBank/DDBJ whole genome shotgun (WGS) entry which is preliminary data.</text>
</comment>
<dbReference type="EC" id="6.1.1.3" evidence="3"/>
<dbReference type="Gene3D" id="3.30.930.10">
    <property type="entry name" value="Bira Bifunctional Protein, Domain 2"/>
    <property type="match status" value="1"/>
</dbReference>
<dbReference type="InterPro" id="IPR006195">
    <property type="entry name" value="aa-tRNA-synth_II"/>
</dbReference>
<evidence type="ECO:0000313" key="17">
    <source>
        <dbReference type="Proteomes" id="UP001140094"/>
    </source>
</evidence>
<dbReference type="CDD" id="cd00860">
    <property type="entry name" value="ThrRS_anticodon"/>
    <property type="match status" value="1"/>
</dbReference>
<dbReference type="HAMAP" id="MF_00184">
    <property type="entry name" value="Thr_tRNA_synth"/>
    <property type="match status" value="1"/>
</dbReference>
<evidence type="ECO:0000256" key="9">
    <source>
        <dbReference type="ARBA" id="ARBA00023146"/>
    </source>
</evidence>
<dbReference type="Pfam" id="PF07973">
    <property type="entry name" value="tRNA_SAD"/>
    <property type="match status" value="1"/>
</dbReference>
<evidence type="ECO:0000256" key="2">
    <source>
        <dbReference type="ARBA" id="ARBA00008226"/>
    </source>
</evidence>
<comment type="similarity">
    <text evidence="2">Belongs to the class-II aminoacyl-tRNA synthetase family.</text>
</comment>
<gene>
    <name evidence="16" type="primary">THS1</name>
    <name evidence="16" type="ORF">H4R20_003346</name>
</gene>
<dbReference type="InterPro" id="IPR047246">
    <property type="entry name" value="ThrRS_anticodon"/>
</dbReference>
<comment type="catalytic activity">
    <reaction evidence="11">
        <text>tRNA(Thr) + L-threonine + ATP = L-threonyl-tRNA(Thr) + AMP + diphosphate + H(+)</text>
        <dbReference type="Rhea" id="RHEA:24624"/>
        <dbReference type="Rhea" id="RHEA-COMP:9670"/>
        <dbReference type="Rhea" id="RHEA-COMP:9704"/>
        <dbReference type="ChEBI" id="CHEBI:15378"/>
        <dbReference type="ChEBI" id="CHEBI:30616"/>
        <dbReference type="ChEBI" id="CHEBI:33019"/>
        <dbReference type="ChEBI" id="CHEBI:57926"/>
        <dbReference type="ChEBI" id="CHEBI:78442"/>
        <dbReference type="ChEBI" id="CHEBI:78534"/>
        <dbReference type="ChEBI" id="CHEBI:456215"/>
        <dbReference type="EC" id="6.1.1.3"/>
    </reaction>
</comment>
<dbReference type="SMART" id="SM00863">
    <property type="entry name" value="tRNA_SAD"/>
    <property type="match status" value="1"/>
</dbReference>
<evidence type="ECO:0000256" key="13">
    <source>
        <dbReference type="SAM" id="MobiDB-lite"/>
    </source>
</evidence>
<evidence type="ECO:0000256" key="11">
    <source>
        <dbReference type="ARBA" id="ARBA00049515"/>
    </source>
</evidence>
<dbReference type="PROSITE" id="PS51880">
    <property type="entry name" value="TGS"/>
    <property type="match status" value="1"/>
</dbReference>
<protein>
    <recommendedName>
        <fullName evidence="12">Threonine--tRNA ligase, cytoplasmic</fullName>
        <ecNumber evidence="3">6.1.1.3</ecNumber>
    </recommendedName>
    <alternativeName>
        <fullName evidence="10">Threonyl-tRNA synthetase</fullName>
    </alternativeName>
</protein>
<proteinExistence type="inferred from homology"/>
<dbReference type="SUPFAM" id="SSF52954">
    <property type="entry name" value="Class II aaRS ABD-related"/>
    <property type="match status" value="1"/>
</dbReference>
<dbReference type="InterPro" id="IPR002314">
    <property type="entry name" value="aa-tRNA-synt_IIb"/>
</dbReference>
<organism evidence="16 17">
    <name type="scientific">Coemansia guatemalensis</name>
    <dbReference type="NCBI Taxonomy" id="2761395"/>
    <lineage>
        <taxon>Eukaryota</taxon>
        <taxon>Fungi</taxon>
        <taxon>Fungi incertae sedis</taxon>
        <taxon>Zoopagomycota</taxon>
        <taxon>Kickxellomycotina</taxon>
        <taxon>Kickxellomycetes</taxon>
        <taxon>Kickxellales</taxon>
        <taxon>Kickxellaceae</taxon>
        <taxon>Coemansia</taxon>
    </lineage>
</organism>
<dbReference type="InterPro" id="IPR002320">
    <property type="entry name" value="Thr-tRNA-ligase_IIa"/>
</dbReference>
<comment type="subcellular location">
    <subcellularLocation>
        <location evidence="1">Cytoplasm</location>
    </subcellularLocation>
</comment>
<dbReference type="SUPFAM" id="SSF55186">
    <property type="entry name" value="ThrRS/AlaRS common domain"/>
    <property type="match status" value="1"/>
</dbReference>
<dbReference type="Gene3D" id="3.30.980.10">
    <property type="entry name" value="Threonyl-trna Synthetase, Chain A, domain 2"/>
    <property type="match status" value="1"/>
</dbReference>
<dbReference type="CDD" id="cd01667">
    <property type="entry name" value="TGS_ThrRS"/>
    <property type="match status" value="1"/>
</dbReference>
<accession>A0A9W8HZS2</accession>
<evidence type="ECO:0000256" key="3">
    <source>
        <dbReference type="ARBA" id="ARBA00013163"/>
    </source>
</evidence>
<feature type="compositionally biased region" description="Low complexity" evidence="13">
    <location>
        <begin position="1"/>
        <end position="13"/>
    </location>
</feature>
<keyword evidence="5 16" id="KW-0436">Ligase</keyword>
<keyword evidence="4" id="KW-0963">Cytoplasm</keyword>
<dbReference type="AlphaFoldDB" id="A0A9W8HZS2"/>
<dbReference type="InterPro" id="IPR018163">
    <property type="entry name" value="Thr/Ala-tRNA-synth_IIc_edit"/>
</dbReference>
<dbReference type="PANTHER" id="PTHR11451:SF46">
    <property type="entry name" value="THREONINE--TRNA LIGASE"/>
    <property type="match status" value="1"/>
</dbReference>
<evidence type="ECO:0000256" key="1">
    <source>
        <dbReference type="ARBA" id="ARBA00004496"/>
    </source>
</evidence>
<dbReference type="EMBL" id="JANBUO010000686">
    <property type="protein sequence ID" value="KAJ2802258.1"/>
    <property type="molecule type" value="Genomic_DNA"/>
</dbReference>
<evidence type="ECO:0000256" key="8">
    <source>
        <dbReference type="ARBA" id="ARBA00022917"/>
    </source>
</evidence>
<dbReference type="InterPro" id="IPR036621">
    <property type="entry name" value="Anticodon-bd_dom_sf"/>
</dbReference>
<dbReference type="CDD" id="cd00771">
    <property type="entry name" value="ThrRS_core"/>
    <property type="match status" value="1"/>
</dbReference>
<sequence>MSLLAEQAASLSLNDKTKADKPKKAKGSGDAPAPQIERPEFIEHRNRIFDELYQKQQQEIAQKPREKITITLPDGSEREGTSWETTPMEIASSISKSLAKRLVIAKVNGELWDTVRPFESSATLELLDFENEEGKKVYWHSSAHVLGEACELHFGCHLCNGPPIESGFYYDISVPEEFGRNVSQTDFSPLESLANKAIKEKQPFERLVLTKEDLLRMFFYNKYKVHLINTRVPDGTSTTVYRCGPLIDLCRGPHVPNTGNITAFAVLRNSASYFLGDSNNDSLQRVYGISFPDKKKLAEHKKFLEEAAKRDHRKIGREQELFFFHDLSPGSAFFLPHGARIYNTLMNFVREQYWERGFEEVLSPNMFNVKLWQQSGHWQNYQEDMFKLDVEKETFALKPMNCPGHCLLFGMRDRSYRELPLRFAEFGVLHRNEASGALSGLTRVRRFQQDDAHIFCSQAQIKDEVKNELNFLKDVYDIFGFTFELELSTRPDKYLGEIEVWNRAEKELGEALDEFGAKWQINAGDGAFYGPKIDITIRDALNRPFQCATVQLDFQLPERFKLQFRAPASNSVEGGDSSEYQRPVIIHRAMLGSVERMLGILIENFAGKWPFWLSPRQVMVVPVTGVVYDYAQDVKKQLHNAGFYVDVDLGGDTLNKKIRNAELAHYNFICVVGAQEQEEGSVNVRCRDDVGTKAKGQTIPTGVFLDQLSKLKLSKSVESKLVQN</sequence>
<keyword evidence="8" id="KW-0648">Protein biosynthesis</keyword>
<dbReference type="Pfam" id="PF00587">
    <property type="entry name" value="tRNA-synt_2b"/>
    <property type="match status" value="1"/>
</dbReference>
<dbReference type="FunFam" id="3.30.930.10:FF:000009">
    <property type="entry name" value="Threonine--tRNA ligase 2, cytoplasmic"/>
    <property type="match status" value="1"/>
</dbReference>
<dbReference type="NCBIfam" id="TIGR00418">
    <property type="entry name" value="thrS"/>
    <property type="match status" value="1"/>
</dbReference>
<evidence type="ECO:0000256" key="4">
    <source>
        <dbReference type="ARBA" id="ARBA00022490"/>
    </source>
</evidence>
<dbReference type="InterPro" id="IPR033728">
    <property type="entry name" value="ThrRS_core"/>
</dbReference>
<evidence type="ECO:0000256" key="7">
    <source>
        <dbReference type="ARBA" id="ARBA00022840"/>
    </source>
</evidence>
<feature type="domain" description="Aminoacyl-transfer RNA synthetases class-II family profile" evidence="14">
    <location>
        <begin position="336"/>
        <end position="610"/>
    </location>
</feature>
<dbReference type="GO" id="GO:0006435">
    <property type="term" value="P:threonyl-tRNA aminoacylation"/>
    <property type="evidence" value="ECO:0007669"/>
    <property type="project" value="InterPro"/>
</dbReference>
<dbReference type="PRINTS" id="PR01047">
    <property type="entry name" value="TRNASYNTHTHR"/>
</dbReference>
<evidence type="ECO:0000313" key="16">
    <source>
        <dbReference type="EMBL" id="KAJ2802258.1"/>
    </source>
</evidence>
<keyword evidence="7" id="KW-0067">ATP-binding</keyword>
<dbReference type="GO" id="GO:0005524">
    <property type="term" value="F:ATP binding"/>
    <property type="evidence" value="ECO:0007669"/>
    <property type="project" value="UniProtKB-KW"/>
</dbReference>
<dbReference type="SUPFAM" id="SSF81271">
    <property type="entry name" value="TGS-like"/>
    <property type="match status" value="1"/>
</dbReference>
<dbReference type="Gene3D" id="3.40.50.800">
    <property type="entry name" value="Anticodon-binding domain"/>
    <property type="match status" value="1"/>
</dbReference>
<dbReference type="InterPro" id="IPR012947">
    <property type="entry name" value="tRNA_SAD"/>
</dbReference>
<evidence type="ECO:0000256" key="6">
    <source>
        <dbReference type="ARBA" id="ARBA00022741"/>
    </source>
</evidence>
<dbReference type="OrthoDB" id="5423599at2759"/>
<keyword evidence="6" id="KW-0547">Nucleotide-binding</keyword>
<feature type="domain" description="TGS" evidence="15">
    <location>
        <begin position="66"/>
        <end position="128"/>
    </location>
</feature>
<dbReference type="FunFam" id="3.10.20.30:FF:000006">
    <property type="entry name" value="Threonine--tRNA ligase, cytoplasmic"/>
    <property type="match status" value="1"/>
</dbReference>
<keyword evidence="17" id="KW-1185">Reference proteome</keyword>
<evidence type="ECO:0000256" key="12">
    <source>
        <dbReference type="ARBA" id="ARBA00073157"/>
    </source>
</evidence>